<dbReference type="InterPro" id="IPR001509">
    <property type="entry name" value="Epimerase_deHydtase"/>
</dbReference>
<protein>
    <recommendedName>
        <fullName evidence="3">UDP-glucose 4-epimerase</fullName>
    </recommendedName>
    <alternativeName>
        <fullName evidence="5">Galactowaldenase</fullName>
    </alternativeName>
    <alternativeName>
        <fullName evidence="4">UDP-galactose 4-epimerase</fullName>
    </alternativeName>
</protein>
<evidence type="ECO:0000256" key="1">
    <source>
        <dbReference type="ARBA" id="ARBA00004947"/>
    </source>
</evidence>
<keyword evidence="8" id="KW-1185">Reference proteome</keyword>
<organism evidence="7 8">
    <name type="scientific">Nocardia bovistercoris</name>
    <dbReference type="NCBI Taxonomy" id="2785916"/>
    <lineage>
        <taxon>Bacteria</taxon>
        <taxon>Bacillati</taxon>
        <taxon>Actinomycetota</taxon>
        <taxon>Actinomycetes</taxon>
        <taxon>Mycobacteriales</taxon>
        <taxon>Nocardiaceae</taxon>
        <taxon>Nocardia</taxon>
    </lineage>
</organism>
<dbReference type="PANTHER" id="PTHR43725:SF53">
    <property type="entry name" value="UDP-ARABINOSE 4-EPIMERASE 1"/>
    <property type="match status" value="1"/>
</dbReference>
<dbReference type="Gene3D" id="3.40.50.720">
    <property type="entry name" value="NAD(P)-binding Rossmann-like Domain"/>
    <property type="match status" value="1"/>
</dbReference>
<comment type="caution">
    <text evidence="7">The sequence shown here is derived from an EMBL/GenBank/DDBJ whole genome shotgun (WGS) entry which is preliminary data.</text>
</comment>
<dbReference type="SUPFAM" id="SSF51735">
    <property type="entry name" value="NAD(P)-binding Rossmann-fold domains"/>
    <property type="match status" value="1"/>
</dbReference>
<dbReference type="Gene3D" id="3.90.25.10">
    <property type="entry name" value="UDP-galactose 4-epimerase, domain 1"/>
    <property type="match status" value="1"/>
</dbReference>
<evidence type="ECO:0000256" key="3">
    <source>
        <dbReference type="ARBA" id="ARBA00018569"/>
    </source>
</evidence>
<evidence type="ECO:0000256" key="5">
    <source>
        <dbReference type="ARBA" id="ARBA00033067"/>
    </source>
</evidence>
<dbReference type="EMBL" id="JADMLG010000002">
    <property type="protein sequence ID" value="MBH0775850.1"/>
    <property type="molecule type" value="Genomic_DNA"/>
</dbReference>
<proteinExistence type="inferred from homology"/>
<evidence type="ECO:0000313" key="7">
    <source>
        <dbReference type="EMBL" id="MBH0775850.1"/>
    </source>
</evidence>
<evidence type="ECO:0000313" key="8">
    <source>
        <dbReference type="Proteomes" id="UP000655751"/>
    </source>
</evidence>
<dbReference type="AlphaFoldDB" id="A0A931MZ79"/>
<evidence type="ECO:0000256" key="2">
    <source>
        <dbReference type="ARBA" id="ARBA00007637"/>
    </source>
</evidence>
<comment type="pathway">
    <text evidence="1">Carbohydrate metabolism; galactose metabolism.</text>
</comment>
<dbReference type="PANTHER" id="PTHR43725">
    <property type="entry name" value="UDP-GLUCOSE 4-EPIMERASE"/>
    <property type="match status" value="1"/>
</dbReference>
<dbReference type="InterPro" id="IPR036291">
    <property type="entry name" value="NAD(P)-bd_dom_sf"/>
</dbReference>
<sequence length="309" mass="32699">MRVLVTGANGYLGSAVCSALLAADHDVIGLVRRGRNNIPAHLPLRVADILDRVALTEALTDIDAVCHLAGLTRARDSHAEPLRYFEANTVGTLNLLRAMASAEVRRLVFASTGSIYGTPDHGPVTEETPDAPPHPYAASKHAAEAAITAQAATGELSATILRLFNIVGGAPTDDTGILPRLLAVAAGELPRLPINGDGSTVRDYLHIRDAADAFPAALRVDPGIYLRYNISRGIGVSINDLVAATSRVTGLPIPVEHRDAAAESQRLIGDSARAARELGWTASSSSGIDAILREAWTARFPERRMDSTD</sequence>
<dbReference type="RefSeq" id="WP_196148166.1">
    <property type="nucleotide sequence ID" value="NZ_JADMLG010000002.1"/>
</dbReference>
<dbReference type="Proteomes" id="UP000655751">
    <property type="component" value="Unassembled WGS sequence"/>
</dbReference>
<evidence type="ECO:0000259" key="6">
    <source>
        <dbReference type="Pfam" id="PF01370"/>
    </source>
</evidence>
<name>A0A931MZ79_9NOCA</name>
<dbReference type="Pfam" id="PF01370">
    <property type="entry name" value="Epimerase"/>
    <property type="match status" value="1"/>
</dbReference>
<accession>A0A931MZ79</accession>
<gene>
    <name evidence="7" type="ORF">IT779_06075</name>
</gene>
<evidence type="ECO:0000256" key="4">
    <source>
        <dbReference type="ARBA" id="ARBA00031367"/>
    </source>
</evidence>
<comment type="similarity">
    <text evidence="2">Belongs to the NAD(P)-dependent epimerase/dehydratase family.</text>
</comment>
<reference evidence="7" key="1">
    <citation type="submission" date="2020-11" db="EMBL/GenBank/DDBJ databases">
        <title>Nocardia NEAU-351.nov., a novel actinomycete isolated from the cow dung.</title>
        <authorList>
            <person name="Zhang X."/>
        </authorList>
    </citation>
    <scope>NUCLEOTIDE SEQUENCE</scope>
    <source>
        <strain evidence="7">NEAU-351</strain>
    </source>
</reference>
<feature type="domain" description="NAD-dependent epimerase/dehydratase" evidence="6">
    <location>
        <begin position="3"/>
        <end position="220"/>
    </location>
</feature>